<keyword evidence="4 6" id="KW-1133">Transmembrane helix</keyword>
<feature type="transmembrane region" description="Helical" evidence="6">
    <location>
        <begin position="150"/>
        <end position="168"/>
    </location>
</feature>
<sequence>MGEVLNGVYNRMQESPPKPIPDPVNAHTEALGTIENPPGMARRGRLRWLAWWETLPGNARGALWILAAAFFFTIMTTLIKLAGERINVTEILLVRQIVMTIIVAPTIISSFPSSLRTARPELHLMRIVLASGAMLFGFTAVINLPLADATAISFAKSFFVTIFAIVILKETVGLHRWGAVIVGFLGVVVMLNPTGEGSMNVYGLMAVAGAACAGMVMILIRQMSRTDRPVTILTYQAFGVGLIMIVPTWIYWVTPTWKEAAILVAIGVVAWFAQMCNIQAFRAGEATAIASLDYTRLLYATIFGVMIFGQWPGASTFVGAAIIITASLYTVHREARRNKRLVRDADGRGYNN</sequence>
<feature type="transmembrane region" description="Helical" evidence="6">
    <location>
        <begin position="123"/>
        <end position="144"/>
    </location>
</feature>
<feature type="transmembrane region" description="Helical" evidence="6">
    <location>
        <begin position="260"/>
        <end position="281"/>
    </location>
</feature>
<keyword evidence="5 6" id="KW-0472">Membrane</keyword>
<organism evidence="8 9">
    <name type="scientific">Breoghania corrubedonensis</name>
    <dbReference type="NCBI Taxonomy" id="665038"/>
    <lineage>
        <taxon>Bacteria</taxon>
        <taxon>Pseudomonadati</taxon>
        <taxon>Pseudomonadota</taxon>
        <taxon>Alphaproteobacteria</taxon>
        <taxon>Hyphomicrobiales</taxon>
        <taxon>Stappiaceae</taxon>
        <taxon>Breoghania</taxon>
    </lineage>
</organism>
<comment type="caution">
    <text evidence="8">The sequence shown here is derived from an EMBL/GenBank/DDBJ whole genome shotgun (WGS) entry which is preliminary data.</text>
</comment>
<accession>A0A2T5V4P3</accession>
<dbReference type="InterPro" id="IPR000620">
    <property type="entry name" value="EamA_dom"/>
</dbReference>
<evidence type="ECO:0000256" key="5">
    <source>
        <dbReference type="ARBA" id="ARBA00023136"/>
    </source>
</evidence>
<feature type="transmembrane region" description="Helical" evidence="6">
    <location>
        <begin position="232"/>
        <end position="254"/>
    </location>
</feature>
<comment type="subcellular location">
    <subcellularLocation>
        <location evidence="1">Membrane</location>
        <topology evidence="1">Multi-pass membrane protein</topology>
    </subcellularLocation>
</comment>
<feature type="transmembrane region" description="Helical" evidence="6">
    <location>
        <begin position="61"/>
        <end position="79"/>
    </location>
</feature>
<evidence type="ECO:0000256" key="1">
    <source>
        <dbReference type="ARBA" id="ARBA00004141"/>
    </source>
</evidence>
<keyword evidence="3 6" id="KW-0812">Transmembrane</keyword>
<comment type="similarity">
    <text evidence="2">Belongs to the drug/metabolite transporter (DMT) superfamily. 10 TMS drug/metabolite exporter (DME) (TC 2.A.7.3) family.</text>
</comment>
<feature type="domain" description="EamA" evidence="7">
    <location>
        <begin position="204"/>
        <end position="328"/>
    </location>
</feature>
<dbReference type="GO" id="GO:0016020">
    <property type="term" value="C:membrane"/>
    <property type="evidence" value="ECO:0007669"/>
    <property type="project" value="UniProtKB-SubCell"/>
</dbReference>
<dbReference type="PANTHER" id="PTHR22911">
    <property type="entry name" value="ACYL-MALONYL CONDENSING ENZYME-RELATED"/>
    <property type="match status" value="1"/>
</dbReference>
<dbReference type="EMBL" id="QAYG01000009">
    <property type="protein sequence ID" value="PTW58731.1"/>
    <property type="molecule type" value="Genomic_DNA"/>
</dbReference>
<evidence type="ECO:0000313" key="8">
    <source>
        <dbReference type="EMBL" id="PTW58731.1"/>
    </source>
</evidence>
<protein>
    <submittedName>
        <fullName evidence="8">Drug/metabolite transporter (DMT)-like permease</fullName>
    </submittedName>
</protein>
<dbReference type="PANTHER" id="PTHR22911:SF6">
    <property type="entry name" value="SOLUTE CARRIER FAMILY 35 MEMBER G1"/>
    <property type="match status" value="1"/>
</dbReference>
<evidence type="ECO:0000259" key="7">
    <source>
        <dbReference type="Pfam" id="PF00892"/>
    </source>
</evidence>
<feature type="transmembrane region" description="Helical" evidence="6">
    <location>
        <begin position="201"/>
        <end position="220"/>
    </location>
</feature>
<reference evidence="8 9" key="1">
    <citation type="submission" date="2018-04" db="EMBL/GenBank/DDBJ databases">
        <title>Genomic Encyclopedia of Archaeal and Bacterial Type Strains, Phase II (KMG-II): from individual species to whole genera.</title>
        <authorList>
            <person name="Goeker M."/>
        </authorList>
    </citation>
    <scope>NUCLEOTIDE SEQUENCE [LARGE SCALE GENOMIC DNA]</scope>
    <source>
        <strain evidence="8 9">DSM 23382</strain>
    </source>
</reference>
<dbReference type="Pfam" id="PF00892">
    <property type="entry name" value="EamA"/>
    <property type="match status" value="2"/>
</dbReference>
<dbReference type="AlphaFoldDB" id="A0A2T5V4P3"/>
<feature type="transmembrane region" description="Helical" evidence="6">
    <location>
        <begin position="314"/>
        <end position="331"/>
    </location>
</feature>
<dbReference type="InterPro" id="IPR037185">
    <property type="entry name" value="EmrE-like"/>
</dbReference>
<name>A0A2T5V4P3_9HYPH</name>
<feature type="transmembrane region" description="Helical" evidence="6">
    <location>
        <begin position="177"/>
        <end position="195"/>
    </location>
</feature>
<evidence type="ECO:0000256" key="4">
    <source>
        <dbReference type="ARBA" id="ARBA00022989"/>
    </source>
</evidence>
<evidence type="ECO:0000256" key="6">
    <source>
        <dbReference type="SAM" id="Phobius"/>
    </source>
</evidence>
<dbReference type="SUPFAM" id="SSF103481">
    <property type="entry name" value="Multidrug resistance efflux transporter EmrE"/>
    <property type="match status" value="2"/>
</dbReference>
<evidence type="ECO:0000313" key="9">
    <source>
        <dbReference type="Proteomes" id="UP000244081"/>
    </source>
</evidence>
<keyword evidence="9" id="KW-1185">Reference proteome</keyword>
<dbReference type="Proteomes" id="UP000244081">
    <property type="component" value="Unassembled WGS sequence"/>
</dbReference>
<feature type="transmembrane region" description="Helical" evidence="6">
    <location>
        <begin position="91"/>
        <end position="111"/>
    </location>
</feature>
<feature type="domain" description="EamA" evidence="7">
    <location>
        <begin position="60"/>
        <end position="191"/>
    </location>
</feature>
<evidence type="ECO:0000256" key="3">
    <source>
        <dbReference type="ARBA" id="ARBA00022692"/>
    </source>
</evidence>
<proteinExistence type="inferred from homology"/>
<gene>
    <name evidence="8" type="ORF">C8N35_10933</name>
</gene>
<evidence type="ECO:0000256" key="2">
    <source>
        <dbReference type="ARBA" id="ARBA00009853"/>
    </source>
</evidence>